<dbReference type="Pfam" id="PF00630">
    <property type="entry name" value="Filamin"/>
    <property type="match status" value="1"/>
</dbReference>
<dbReference type="EMBL" id="MU826878">
    <property type="protein sequence ID" value="KAJ7369941.1"/>
    <property type="molecule type" value="Genomic_DNA"/>
</dbReference>
<name>A0A9X0CNU9_9CNID</name>
<dbReference type="PANTHER" id="PTHR16165:SF5">
    <property type="entry name" value="NXPE FAMILY MEMBER 3"/>
    <property type="match status" value="1"/>
</dbReference>
<dbReference type="PROSITE" id="PS50194">
    <property type="entry name" value="FILAMIN_REPEAT"/>
    <property type="match status" value="1"/>
</dbReference>
<dbReference type="AlphaFoldDB" id="A0A9X0CNU9"/>
<evidence type="ECO:0000313" key="3">
    <source>
        <dbReference type="Proteomes" id="UP001163046"/>
    </source>
</evidence>
<evidence type="ECO:0000313" key="2">
    <source>
        <dbReference type="EMBL" id="KAJ7369941.1"/>
    </source>
</evidence>
<protein>
    <submittedName>
        <fullName evidence="2">Uncharacterized protein</fullName>
    </submittedName>
</protein>
<dbReference type="InterPro" id="IPR014756">
    <property type="entry name" value="Ig_E-set"/>
</dbReference>
<dbReference type="Gene3D" id="2.60.40.10">
    <property type="entry name" value="Immunoglobulins"/>
    <property type="match status" value="1"/>
</dbReference>
<dbReference type="InterPro" id="IPR013783">
    <property type="entry name" value="Ig-like_fold"/>
</dbReference>
<comment type="caution">
    <text evidence="2">The sequence shown here is derived from an EMBL/GenBank/DDBJ whole genome shotgun (WGS) entry which is preliminary data.</text>
</comment>
<sequence>MFAYLYWMYYGYKVHIASPKLRYLRISNNNTRDNALYADFIETWCRLKRTRMDWKQVLRPCADNMEWVGKNAGDWHPQNRTDAAKCYLTLWDIRPAGQLSRFEIQSVTRGNLDNTIGGDSWRVHIRGPSSMSPTVFDHSNGKYEVVFLVLEPGKYDVEVVLEYSLCNGYKDPPRDWFVKGNAQGRYQAPNALPGHDRPFLLSPLWDGAPFTIIIPHSSELLFQKVISKFGSLNVPCGIKCSEMWDGNGRWVNETWIPYLTEESQRRKQSSPAEKLGTMWIYGDSVGDFFYKSIVKQPLCKKLFLRCNNTYNWVYTIPGRNLTRGRLENDDNDFSIRRVLTEIFRVISKPFMDNDKSVLILNLGLHYVHTINFTTYKVLIDKTIRLLNESFKTANKKSWRFRGKVIWKTTTAINKEKYGDPRTNARHSTSVRFLTYQRVLLFNAYAMHAMCRAGIDVLDVFLISDSYPEGTGLPRKPYDAVHFKPHVFQSGVNLLQRYFSYQESH</sequence>
<keyword evidence="3" id="KW-1185">Reference proteome</keyword>
<dbReference type="SUPFAM" id="SSF81296">
    <property type="entry name" value="E set domains"/>
    <property type="match status" value="1"/>
</dbReference>
<evidence type="ECO:0000256" key="1">
    <source>
        <dbReference type="PROSITE-ProRule" id="PRU00087"/>
    </source>
</evidence>
<dbReference type="Proteomes" id="UP001163046">
    <property type="component" value="Unassembled WGS sequence"/>
</dbReference>
<proteinExistence type="predicted"/>
<accession>A0A9X0CNU9</accession>
<dbReference type="InterPro" id="IPR017868">
    <property type="entry name" value="Filamin/ABP280_repeat-like"/>
</dbReference>
<dbReference type="PANTHER" id="PTHR16165">
    <property type="entry name" value="NXPE FAMILY MEMBER"/>
    <property type="match status" value="1"/>
</dbReference>
<gene>
    <name evidence="2" type="ORF">OS493_035289</name>
</gene>
<organism evidence="2 3">
    <name type="scientific">Desmophyllum pertusum</name>
    <dbReference type="NCBI Taxonomy" id="174260"/>
    <lineage>
        <taxon>Eukaryota</taxon>
        <taxon>Metazoa</taxon>
        <taxon>Cnidaria</taxon>
        <taxon>Anthozoa</taxon>
        <taxon>Hexacorallia</taxon>
        <taxon>Scleractinia</taxon>
        <taxon>Caryophylliina</taxon>
        <taxon>Caryophylliidae</taxon>
        <taxon>Desmophyllum</taxon>
    </lineage>
</organism>
<dbReference type="OrthoDB" id="5945755at2759"/>
<feature type="repeat" description="Filamin" evidence="1">
    <location>
        <begin position="96"/>
        <end position="178"/>
    </location>
</feature>
<reference evidence="2" key="1">
    <citation type="submission" date="2023-01" db="EMBL/GenBank/DDBJ databases">
        <title>Genome assembly of the deep-sea coral Lophelia pertusa.</title>
        <authorList>
            <person name="Herrera S."/>
            <person name="Cordes E."/>
        </authorList>
    </citation>
    <scope>NUCLEOTIDE SEQUENCE</scope>
    <source>
        <strain evidence="2">USNM1676648</strain>
        <tissue evidence="2">Polyp</tissue>
    </source>
</reference>